<feature type="transmembrane region" description="Helical" evidence="10">
    <location>
        <begin position="6"/>
        <end position="24"/>
    </location>
</feature>
<dbReference type="PANTHER" id="PTHR12413:SF1">
    <property type="entry name" value="DOLICHYL PYROPHOSPHATE MAN9GLCNAC2 ALPHA-1,3-GLUCOSYLTRANSFERASE"/>
    <property type="match status" value="1"/>
</dbReference>
<sequence length="529" mass="61742">MSNTRFIGGDVLAVIFGLFLRWCISLQSYSGQDSPPMYGDYEAQRHWMEITVNLPTKEWYFNTSNNDLMYWGLDYPPLTAYHSMVCGYVAKYFNPDFVKLHESRGYESINHKLFMRASVFISELLTFVPAICLYFSFSKSRKTESFKSVSKENMSDSKTRLSSTLMVTIALIYPGLILIDYGHFQFNCVSLGLFVFALVSIIQHNYIVSSIFFCLALSYKQMELYHSLPFFFYFLGLCYNLWQYEGFKQGLFLLFIIGSSVIMTFLLVWLPFLQEKKTTFQVLHRLFPIARGVFEDKVANFWCCLNVFYKIRNYVSNDSMAKICLFDTVFSVLPSCVDLFLNPTFHKFKLSLINSSLAFFLFSFQVHEKSILLVSIPILLQFPQDQFPCFWFLIISTFSMSHLFMKDNILIPYIGLTVFFYLFILSALDLKSIITTSVISAQTRVPSFFGRKFMLNIDFCRIVKWVFHLSMLGCLIITVCSLTLEPPEKYPDLYPLLISFYSFIHFLLFFIYFNFSQISSKVCVKLKMN</sequence>
<name>A0A482XJT1_LAOST</name>
<keyword evidence="6 10" id="KW-0812">Transmembrane</keyword>
<dbReference type="Proteomes" id="UP000291343">
    <property type="component" value="Unassembled WGS sequence"/>
</dbReference>
<keyword evidence="9 10" id="KW-0472">Membrane</keyword>
<evidence type="ECO:0000256" key="7">
    <source>
        <dbReference type="ARBA" id="ARBA00022824"/>
    </source>
</evidence>
<gene>
    <name evidence="11" type="ORF">LSTR_LSTR005743</name>
</gene>
<evidence type="ECO:0000256" key="9">
    <source>
        <dbReference type="ARBA" id="ARBA00023136"/>
    </source>
</evidence>
<evidence type="ECO:0000256" key="3">
    <source>
        <dbReference type="ARBA" id="ARBA00008715"/>
    </source>
</evidence>
<feature type="transmembrane region" description="Helical" evidence="10">
    <location>
        <begin position="224"/>
        <end position="242"/>
    </location>
</feature>
<feature type="transmembrane region" description="Helical" evidence="10">
    <location>
        <begin position="387"/>
        <end position="404"/>
    </location>
</feature>
<keyword evidence="8 10" id="KW-1133">Transmembrane helix</keyword>
<dbReference type="InterPro" id="IPR004856">
    <property type="entry name" value="Glyco_trans_ALG6/ALG8"/>
</dbReference>
<feature type="transmembrane region" description="Helical" evidence="10">
    <location>
        <begin position="496"/>
        <end position="515"/>
    </location>
</feature>
<feature type="transmembrane region" description="Helical" evidence="10">
    <location>
        <begin position="410"/>
        <end position="428"/>
    </location>
</feature>
<evidence type="ECO:0000256" key="5">
    <source>
        <dbReference type="ARBA" id="ARBA00022679"/>
    </source>
</evidence>
<dbReference type="OrthoDB" id="4983at2759"/>
<dbReference type="AlphaFoldDB" id="A0A482XJT1"/>
<dbReference type="EMBL" id="QKKF02008850">
    <property type="protein sequence ID" value="RZF45541.1"/>
    <property type="molecule type" value="Genomic_DNA"/>
</dbReference>
<keyword evidence="12" id="KW-1185">Reference proteome</keyword>
<comment type="subcellular location">
    <subcellularLocation>
        <location evidence="1 10">Endoplasmic reticulum membrane</location>
        <topology evidence="1 10">Multi-pass membrane protein</topology>
    </subcellularLocation>
</comment>
<dbReference type="PANTHER" id="PTHR12413">
    <property type="entry name" value="DOLICHYL GLYCOSYLTRANSFERASE"/>
    <property type="match status" value="1"/>
</dbReference>
<comment type="pathway">
    <text evidence="2 10">Protein modification; protein glycosylation.</text>
</comment>
<dbReference type="Pfam" id="PF03155">
    <property type="entry name" value="Alg6_Alg8"/>
    <property type="match status" value="1"/>
</dbReference>
<dbReference type="EC" id="2.4.1.-" evidence="10"/>
<dbReference type="UniPathway" id="UPA00378"/>
<feature type="transmembrane region" description="Helical" evidence="10">
    <location>
        <begin position="113"/>
        <end position="137"/>
    </location>
</feature>
<evidence type="ECO:0000313" key="11">
    <source>
        <dbReference type="EMBL" id="RZF45541.1"/>
    </source>
</evidence>
<dbReference type="InParanoid" id="A0A482XJT1"/>
<feature type="transmembrane region" description="Helical" evidence="10">
    <location>
        <begin position="462"/>
        <end position="484"/>
    </location>
</feature>
<evidence type="ECO:0000256" key="8">
    <source>
        <dbReference type="ARBA" id="ARBA00022989"/>
    </source>
</evidence>
<dbReference type="STRING" id="195883.A0A482XJT1"/>
<organism evidence="11 12">
    <name type="scientific">Laodelphax striatellus</name>
    <name type="common">Small brown planthopper</name>
    <name type="synonym">Delphax striatella</name>
    <dbReference type="NCBI Taxonomy" id="195883"/>
    <lineage>
        <taxon>Eukaryota</taxon>
        <taxon>Metazoa</taxon>
        <taxon>Ecdysozoa</taxon>
        <taxon>Arthropoda</taxon>
        <taxon>Hexapoda</taxon>
        <taxon>Insecta</taxon>
        <taxon>Pterygota</taxon>
        <taxon>Neoptera</taxon>
        <taxon>Paraneoptera</taxon>
        <taxon>Hemiptera</taxon>
        <taxon>Auchenorrhyncha</taxon>
        <taxon>Fulgoroidea</taxon>
        <taxon>Delphacidae</taxon>
        <taxon>Criomorphinae</taxon>
        <taxon>Laodelphax</taxon>
    </lineage>
</organism>
<evidence type="ECO:0000256" key="1">
    <source>
        <dbReference type="ARBA" id="ARBA00004477"/>
    </source>
</evidence>
<evidence type="ECO:0000256" key="2">
    <source>
        <dbReference type="ARBA" id="ARBA00004922"/>
    </source>
</evidence>
<dbReference type="GO" id="GO:0042281">
    <property type="term" value="F:dolichyl pyrophosphate Man9GlcNAc2 alpha-1,3-glucosyltransferase activity"/>
    <property type="evidence" value="ECO:0007669"/>
    <property type="project" value="TreeGrafter"/>
</dbReference>
<feature type="transmembrane region" description="Helical" evidence="10">
    <location>
        <begin position="251"/>
        <end position="272"/>
    </location>
</feature>
<protein>
    <recommendedName>
        <fullName evidence="10">Alpha-1,3-glucosyltransferase</fullName>
        <ecNumber evidence="10">2.4.1.-</ecNumber>
    </recommendedName>
</protein>
<keyword evidence="7 10" id="KW-0256">Endoplasmic reticulum</keyword>
<comment type="caution">
    <text evidence="11">The sequence shown here is derived from an EMBL/GenBank/DDBJ whole genome shotgun (WGS) entry which is preliminary data.</text>
</comment>
<evidence type="ECO:0000256" key="10">
    <source>
        <dbReference type="RuleBase" id="RU363110"/>
    </source>
</evidence>
<keyword evidence="4 10" id="KW-0328">Glycosyltransferase</keyword>
<keyword evidence="5 10" id="KW-0808">Transferase</keyword>
<dbReference type="SMR" id="A0A482XJT1"/>
<dbReference type="FunCoup" id="A0A482XJT1">
    <property type="interactions" value="2282"/>
</dbReference>
<reference evidence="11 12" key="1">
    <citation type="journal article" date="2017" name="Gigascience">
        <title>Genome sequence of the small brown planthopper, Laodelphax striatellus.</title>
        <authorList>
            <person name="Zhu J."/>
            <person name="Jiang F."/>
            <person name="Wang X."/>
            <person name="Yang P."/>
            <person name="Bao Y."/>
            <person name="Zhao W."/>
            <person name="Wang W."/>
            <person name="Lu H."/>
            <person name="Wang Q."/>
            <person name="Cui N."/>
            <person name="Li J."/>
            <person name="Chen X."/>
            <person name="Luo L."/>
            <person name="Yu J."/>
            <person name="Kang L."/>
            <person name="Cui F."/>
        </authorList>
    </citation>
    <scope>NUCLEOTIDE SEQUENCE [LARGE SCALE GENOMIC DNA]</scope>
    <source>
        <strain evidence="11">Lst14</strain>
    </source>
</reference>
<evidence type="ECO:0000313" key="12">
    <source>
        <dbReference type="Proteomes" id="UP000291343"/>
    </source>
</evidence>
<feature type="transmembrane region" description="Helical" evidence="10">
    <location>
        <begin position="161"/>
        <end position="179"/>
    </location>
</feature>
<proteinExistence type="inferred from homology"/>
<dbReference type="GO" id="GO:0005789">
    <property type="term" value="C:endoplasmic reticulum membrane"/>
    <property type="evidence" value="ECO:0007669"/>
    <property type="project" value="UniProtKB-SubCell"/>
</dbReference>
<evidence type="ECO:0000256" key="4">
    <source>
        <dbReference type="ARBA" id="ARBA00022676"/>
    </source>
</evidence>
<comment type="similarity">
    <text evidence="3 10">Belongs to the ALG6/ALG8 glucosyltransferase family.</text>
</comment>
<accession>A0A482XJT1</accession>
<evidence type="ECO:0000256" key="6">
    <source>
        <dbReference type="ARBA" id="ARBA00022692"/>
    </source>
</evidence>
<feature type="transmembrane region" description="Helical" evidence="10">
    <location>
        <begin position="191"/>
        <end position="218"/>
    </location>
</feature>